<dbReference type="STRING" id="1353009.A0A1Y2IAD0"/>
<reference evidence="1 2" key="1">
    <citation type="journal article" date="2015" name="Biotechnol. Biofuels">
        <title>Enhanced degradation of softwood versus hardwood by the white-rot fungus Pycnoporus coccineus.</title>
        <authorList>
            <person name="Couturier M."/>
            <person name="Navarro D."/>
            <person name="Chevret D."/>
            <person name="Henrissat B."/>
            <person name="Piumi F."/>
            <person name="Ruiz-Duenas F.J."/>
            <person name="Martinez A.T."/>
            <person name="Grigoriev I.V."/>
            <person name="Riley R."/>
            <person name="Lipzen A."/>
            <person name="Berrin J.G."/>
            <person name="Master E.R."/>
            <person name="Rosso M.N."/>
        </authorList>
    </citation>
    <scope>NUCLEOTIDE SEQUENCE [LARGE SCALE GENOMIC DNA]</scope>
    <source>
        <strain evidence="1 2">BRFM310</strain>
    </source>
</reference>
<organism evidence="1 2">
    <name type="scientific">Trametes coccinea (strain BRFM310)</name>
    <name type="common">Pycnoporus coccineus</name>
    <dbReference type="NCBI Taxonomy" id="1353009"/>
    <lineage>
        <taxon>Eukaryota</taxon>
        <taxon>Fungi</taxon>
        <taxon>Dikarya</taxon>
        <taxon>Basidiomycota</taxon>
        <taxon>Agaricomycotina</taxon>
        <taxon>Agaricomycetes</taxon>
        <taxon>Polyporales</taxon>
        <taxon>Polyporaceae</taxon>
        <taxon>Trametes</taxon>
    </lineage>
</organism>
<dbReference type="Proteomes" id="UP000193067">
    <property type="component" value="Unassembled WGS sequence"/>
</dbReference>
<sequence length="75" mass="8137">KIEPSAFSTGATVDALIRDMEALFAARFARGDKKKALARLRGGTKHTSHHFSTFRTGMFVGLAIPALADGLYRSQ</sequence>
<proteinExistence type="predicted"/>
<dbReference type="EMBL" id="KZ084142">
    <property type="protein sequence ID" value="OSC98086.1"/>
    <property type="molecule type" value="Genomic_DNA"/>
</dbReference>
<dbReference type="OrthoDB" id="9970435at2759"/>
<keyword evidence="2" id="KW-1185">Reference proteome</keyword>
<gene>
    <name evidence="1" type="ORF">PYCCODRAFT_1375838</name>
</gene>
<feature type="non-terminal residue" evidence="1">
    <location>
        <position position="1"/>
    </location>
</feature>
<accession>A0A1Y2IAD0</accession>
<evidence type="ECO:0000313" key="2">
    <source>
        <dbReference type="Proteomes" id="UP000193067"/>
    </source>
</evidence>
<dbReference type="AlphaFoldDB" id="A0A1Y2IAD0"/>
<evidence type="ECO:0000313" key="1">
    <source>
        <dbReference type="EMBL" id="OSC98086.1"/>
    </source>
</evidence>
<protein>
    <submittedName>
        <fullName evidence="1">Uncharacterized protein</fullName>
    </submittedName>
</protein>
<name>A0A1Y2IAD0_TRAC3</name>